<organism evidence="3 4">
    <name type="scientific">Toxocara canis</name>
    <name type="common">Canine roundworm</name>
    <dbReference type="NCBI Taxonomy" id="6265"/>
    <lineage>
        <taxon>Eukaryota</taxon>
        <taxon>Metazoa</taxon>
        <taxon>Ecdysozoa</taxon>
        <taxon>Nematoda</taxon>
        <taxon>Chromadorea</taxon>
        <taxon>Rhabditida</taxon>
        <taxon>Spirurina</taxon>
        <taxon>Ascaridomorpha</taxon>
        <taxon>Ascaridoidea</taxon>
        <taxon>Toxocaridae</taxon>
        <taxon>Toxocara</taxon>
    </lineage>
</organism>
<proteinExistence type="predicted"/>
<reference evidence="2 3" key="2">
    <citation type="submission" date="2018-11" db="EMBL/GenBank/DDBJ databases">
        <authorList>
            <consortium name="Pathogen Informatics"/>
        </authorList>
    </citation>
    <scope>NUCLEOTIDE SEQUENCE [LARGE SCALE GENOMIC DNA]</scope>
</reference>
<evidence type="ECO:0000256" key="1">
    <source>
        <dbReference type="SAM" id="MobiDB-lite"/>
    </source>
</evidence>
<gene>
    <name evidence="2" type="ORF">TCNE_LOCUS8767</name>
</gene>
<keyword evidence="3" id="KW-1185">Reference proteome</keyword>
<dbReference type="EMBL" id="UYWY01019993">
    <property type="protein sequence ID" value="VDM40088.1"/>
    <property type="molecule type" value="Genomic_DNA"/>
</dbReference>
<feature type="region of interest" description="Disordered" evidence="1">
    <location>
        <begin position="1"/>
        <end position="20"/>
    </location>
</feature>
<protein>
    <submittedName>
        <fullName evidence="2 4">Uncharacterized protein</fullName>
    </submittedName>
</protein>
<accession>A0A183UJU7</accession>
<feature type="compositionally biased region" description="Basic and acidic residues" evidence="1">
    <location>
        <begin position="1"/>
        <end position="11"/>
    </location>
</feature>
<sequence>MTRDEEERTRDAMQSSGYHFAGENVKSPMYYMQNIVPIPLQNSKVASKKKEHKTFGRVGDSGPGFKWFLIFPASVDEFPTNVDYPTTTVHLWCYAAHDFKWMNDDPANI</sequence>
<name>A0A183UJU7_TOXCA</name>
<dbReference type="AlphaFoldDB" id="A0A183UJU7"/>
<dbReference type="Proteomes" id="UP000050794">
    <property type="component" value="Unassembled WGS sequence"/>
</dbReference>
<evidence type="ECO:0000313" key="2">
    <source>
        <dbReference type="EMBL" id="VDM40088.1"/>
    </source>
</evidence>
<evidence type="ECO:0000313" key="4">
    <source>
        <dbReference type="WBParaSite" id="TCNE_0000876701-mRNA-1"/>
    </source>
</evidence>
<reference evidence="4" key="1">
    <citation type="submission" date="2016-06" db="UniProtKB">
        <authorList>
            <consortium name="WormBaseParasite"/>
        </authorList>
    </citation>
    <scope>IDENTIFICATION</scope>
</reference>
<evidence type="ECO:0000313" key="3">
    <source>
        <dbReference type="Proteomes" id="UP000050794"/>
    </source>
</evidence>
<dbReference type="WBParaSite" id="TCNE_0000876701-mRNA-1">
    <property type="protein sequence ID" value="TCNE_0000876701-mRNA-1"/>
    <property type="gene ID" value="TCNE_0000876701"/>
</dbReference>